<dbReference type="Gene3D" id="6.10.340.10">
    <property type="match status" value="1"/>
</dbReference>
<evidence type="ECO:0000259" key="7">
    <source>
        <dbReference type="PROSITE" id="PS50885"/>
    </source>
</evidence>
<proteinExistence type="predicted"/>
<gene>
    <name evidence="8" type="ORF">QJS35_14325</name>
</gene>
<name>A0ABV1KU66_9BACL</name>
<evidence type="ECO:0000256" key="5">
    <source>
        <dbReference type="ARBA" id="ARBA00023136"/>
    </source>
</evidence>
<dbReference type="InterPro" id="IPR003660">
    <property type="entry name" value="HAMP_dom"/>
</dbReference>
<dbReference type="SUPFAM" id="SSF55874">
    <property type="entry name" value="ATPase domain of HSP90 chaperone/DNA topoisomerase II/histidine kinase"/>
    <property type="match status" value="1"/>
</dbReference>
<dbReference type="GO" id="GO:0016301">
    <property type="term" value="F:kinase activity"/>
    <property type="evidence" value="ECO:0007669"/>
    <property type="project" value="UniProtKB-KW"/>
</dbReference>
<evidence type="ECO:0000313" key="8">
    <source>
        <dbReference type="EMBL" id="MEQ4483567.1"/>
    </source>
</evidence>
<keyword evidence="4" id="KW-0808">Transferase</keyword>
<keyword evidence="6" id="KW-0812">Transmembrane</keyword>
<dbReference type="InterPro" id="IPR036890">
    <property type="entry name" value="HATPase_C_sf"/>
</dbReference>
<dbReference type="SMART" id="SM00304">
    <property type="entry name" value="HAMP"/>
    <property type="match status" value="1"/>
</dbReference>
<dbReference type="InterPro" id="IPR050640">
    <property type="entry name" value="Bact_2-comp_sensor_kinase"/>
</dbReference>
<keyword evidence="5 6" id="KW-0472">Membrane</keyword>
<dbReference type="PANTHER" id="PTHR34220">
    <property type="entry name" value="SENSOR HISTIDINE KINASE YPDA"/>
    <property type="match status" value="1"/>
</dbReference>
<dbReference type="Pfam" id="PF00672">
    <property type="entry name" value="HAMP"/>
    <property type="match status" value="1"/>
</dbReference>
<evidence type="ECO:0000256" key="4">
    <source>
        <dbReference type="ARBA" id="ARBA00022679"/>
    </source>
</evidence>
<dbReference type="PROSITE" id="PS50885">
    <property type="entry name" value="HAMP"/>
    <property type="match status" value="1"/>
</dbReference>
<dbReference type="RefSeq" id="WP_232185707.1">
    <property type="nucleotide sequence ID" value="NZ_JAIOAP010000006.1"/>
</dbReference>
<dbReference type="Pfam" id="PF06580">
    <property type="entry name" value="His_kinase"/>
    <property type="match status" value="1"/>
</dbReference>
<evidence type="ECO:0000256" key="3">
    <source>
        <dbReference type="ARBA" id="ARBA00022553"/>
    </source>
</evidence>
<dbReference type="EMBL" id="JASKHM010000007">
    <property type="protein sequence ID" value="MEQ4483567.1"/>
    <property type="molecule type" value="Genomic_DNA"/>
</dbReference>
<protein>
    <submittedName>
        <fullName evidence="8">Histidine kinase</fullName>
    </submittedName>
</protein>
<reference evidence="8 9" key="1">
    <citation type="journal article" date="2023" name="Genome Announc.">
        <title>Pan-Genome Analyses of the Genus Cohnella and Proposal of the Novel Species Cohnella silvisoli sp. nov., Isolated from Forest Soil.</title>
        <authorList>
            <person name="Wang C."/>
            <person name="Mao L."/>
            <person name="Bao G."/>
            <person name="Zhu H."/>
        </authorList>
    </citation>
    <scope>NUCLEOTIDE SEQUENCE [LARGE SCALE GENOMIC DNA]</scope>
    <source>
        <strain evidence="8 9">NL03-T5-1</strain>
    </source>
</reference>
<dbReference type="SUPFAM" id="SSF158472">
    <property type="entry name" value="HAMP domain-like"/>
    <property type="match status" value="1"/>
</dbReference>
<evidence type="ECO:0000256" key="2">
    <source>
        <dbReference type="ARBA" id="ARBA00022475"/>
    </source>
</evidence>
<keyword evidence="2" id="KW-1003">Cell membrane</keyword>
<keyword evidence="9" id="KW-1185">Reference proteome</keyword>
<feature type="transmembrane region" description="Helical" evidence="6">
    <location>
        <begin position="290"/>
        <end position="311"/>
    </location>
</feature>
<dbReference type="Proteomes" id="UP001493487">
    <property type="component" value="Unassembled WGS sequence"/>
</dbReference>
<keyword evidence="6" id="KW-1133">Transmembrane helix</keyword>
<feature type="domain" description="HAMP" evidence="7">
    <location>
        <begin position="312"/>
        <end position="364"/>
    </location>
</feature>
<evidence type="ECO:0000313" key="9">
    <source>
        <dbReference type="Proteomes" id="UP001493487"/>
    </source>
</evidence>
<organism evidence="8 9">
    <name type="scientific">Cohnella silvisoli</name>
    <dbReference type="NCBI Taxonomy" id="2873699"/>
    <lineage>
        <taxon>Bacteria</taxon>
        <taxon>Bacillati</taxon>
        <taxon>Bacillota</taxon>
        <taxon>Bacilli</taxon>
        <taxon>Bacillales</taxon>
        <taxon>Paenibacillaceae</taxon>
        <taxon>Cohnella</taxon>
    </lineage>
</organism>
<evidence type="ECO:0000256" key="1">
    <source>
        <dbReference type="ARBA" id="ARBA00004651"/>
    </source>
</evidence>
<keyword evidence="8" id="KW-0418">Kinase</keyword>
<feature type="transmembrane region" description="Helical" evidence="6">
    <location>
        <begin position="12"/>
        <end position="38"/>
    </location>
</feature>
<comment type="subcellular location">
    <subcellularLocation>
        <location evidence="1">Cell membrane</location>
        <topology evidence="1">Multi-pass membrane protein</topology>
    </subcellularLocation>
</comment>
<dbReference type="Gene3D" id="3.30.565.10">
    <property type="entry name" value="Histidine kinase-like ATPase, C-terminal domain"/>
    <property type="match status" value="1"/>
</dbReference>
<comment type="caution">
    <text evidence="8">The sequence shown here is derived from an EMBL/GenBank/DDBJ whole genome shotgun (WGS) entry which is preliminary data.</text>
</comment>
<dbReference type="PANTHER" id="PTHR34220:SF7">
    <property type="entry name" value="SENSOR HISTIDINE KINASE YPDA"/>
    <property type="match status" value="1"/>
</dbReference>
<sequence length="587" mass="68012">MQKFGSYFRSSIFTRLIITFLLVTFPLYVLAVSIYTWAVDTVKSELSNSAKLQVNYYLGNMEKDIDRIRNLQFDFMFDDDLNQIAALPESMDDVEKVKSLRRIQKKLISIRDSNSSIEETGVYIPSIHKSVFSYGVNELISPQLNGLNSDLGSSSAKLIVHPHEINLFTKKVNKTGSPTFVTVVKLSAEKLENQLKSFVDRVDSGLFMTDDSGSMYLNTAAGTGMAQLIKGHESESGRSGRLLDDYDFVVNHTDGNKYIVIGTHSEKLGFSLFKYIPEKVIFETVERYKIWFWFFTFCAFLLIIIYSYMTYRLIKRPLNKLIRSFRRVEEGDLDMKIEHDYKDEFNFLYMRFNFMVSRLKHMMEQVYLQKILNQRSELKLLQSQINPHFLYNSFFILYNMVENEDNENAKIFTRQLGAYLQYVTRNTFDEVSLANEVNHARNYAEIQARRYRKRIKLAFHSLPKEYGDRIVPRLILQPIIENAFEHGLSNKTEDGMVRIDFMSDSRFIVVSVEDNGEELTEEGLSQLKNKLQIHDGESELTGMVNVHRRLQLKYGDESGLVVSRGKMGGLFVEIKLCIAEGPICTDY</sequence>
<dbReference type="InterPro" id="IPR010559">
    <property type="entry name" value="Sig_transdc_His_kin_internal"/>
</dbReference>
<accession>A0ABV1KU66</accession>
<keyword evidence="3" id="KW-0597">Phosphoprotein</keyword>
<dbReference type="CDD" id="cd06225">
    <property type="entry name" value="HAMP"/>
    <property type="match status" value="1"/>
</dbReference>
<evidence type="ECO:0000256" key="6">
    <source>
        <dbReference type="SAM" id="Phobius"/>
    </source>
</evidence>